<name>A0AAD7XLT8_9STRA</name>
<dbReference type="AlphaFoldDB" id="A0AAD7XLT8"/>
<dbReference type="EMBL" id="JAQMWT010000115">
    <property type="protein sequence ID" value="KAJ8610163.1"/>
    <property type="molecule type" value="Genomic_DNA"/>
</dbReference>
<proteinExistence type="predicted"/>
<organism evidence="2 3">
    <name type="scientific">Chrysophaeum taylorii</name>
    <dbReference type="NCBI Taxonomy" id="2483200"/>
    <lineage>
        <taxon>Eukaryota</taxon>
        <taxon>Sar</taxon>
        <taxon>Stramenopiles</taxon>
        <taxon>Ochrophyta</taxon>
        <taxon>Pelagophyceae</taxon>
        <taxon>Pelagomonadales</taxon>
        <taxon>Pelagomonadaceae</taxon>
        <taxon>Chrysophaeum</taxon>
    </lineage>
</organism>
<feature type="region of interest" description="Disordered" evidence="1">
    <location>
        <begin position="1"/>
        <end position="26"/>
    </location>
</feature>
<comment type="caution">
    <text evidence="2">The sequence shown here is derived from an EMBL/GenBank/DDBJ whole genome shotgun (WGS) entry which is preliminary data.</text>
</comment>
<accession>A0AAD7XLT8</accession>
<feature type="region of interest" description="Disordered" evidence="1">
    <location>
        <begin position="123"/>
        <end position="145"/>
    </location>
</feature>
<dbReference type="Proteomes" id="UP001230188">
    <property type="component" value="Unassembled WGS sequence"/>
</dbReference>
<evidence type="ECO:0000256" key="1">
    <source>
        <dbReference type="SAM" id="MobiDB-lite"/>
    </source>
</evidence>
<reference evidence="2" key="1">
    <citation type="submission" date="2023-01" db="EMBL/GenBank/DDBJ databases">
        <title>Metagenome sequencing of chrysophaentin producing Chrysophaeum taylorii.</title>
        <authorList>
            <person name="Davison J."/>
            <person name="Bewley C."/>
        </authorList>
    </citation>
    <scope>NUCLEOTIDE SEQUENCE</scope>
    <source>
        <strain evidence="2">NIES-1699</strain>
    </source>
</reference>
<protein>
    <submittedName>
        <fullName evidence="2">Uncharacterized protein</fullName>
    </submittedName>
</protein>
<gene>
    <name evidence="2" type="ORF">CTAYLR_008735</name>
</gene>
<sequence>MMVATTERTRTIPRTTPRPKTREADRGDEFEYFLDRDARREDTNGFHLLLLGQTFMKPRMTVPYAAGALSMVLEMDDTTATERASFANEHGMSCLGNWQRDEALNNAKQLSARDLSVRVVPGVKGKQDWQGSPANANPDGLPTSV</sequence>
<evidence type="ECO:0000313" key="3">
    <source>
        <dbReference type="Proteomes" id="UP001230188"/>
    </source>
</evidence>
<keyword evidence="3" id="KW-1185">Reference proteome</keyword>
<evidence type="ECO:0000313" key="2">
    <source>
        <dbReference type="EMBL" id="KAJ8610163.1"/>
    </source>
</evidence>